<dbReference type="EC" id="6.1.1.5" evidence="12"/>
<feature type="short sequence motif" description="'HIGH' region" evidence="12">
    <location>
        <begin position="48"/>
        <end position="58"/>
    </location>
</feature>
<feature type="binding site" evidence="12">
    <location>
        <position position="602"/>
    </location>
    <ligand>
        <name>ATP</name>
        <dbReference type="ChEBI" id="CHEBI:30616"/>
    </ligand>
</feature>
<dbReference type="CDD" id="cd07961">
    <property type="entry name" value="Anticodon_Ia_Ile_ABEc"/>
    <property type="match status" value="1"/>
</dbReference>
<keyword evidence="16" id="KW-1185">Reference proteome</keyword>
<evidence type="ECO:0000256" key="12">
    <source>
        <dbReference type="HAMAP-Rule" id="MF_02003"/>
    </source>
</evidence>
<dbReference type="Pfam" id="PF00133">
    <property type="entry name" value="tRNA-synt_1"/>
    <property type="match status" value="1"/>
</dbReference>
<dbReference type="SUPFAM" id="SSF52374">
    <property type="entry name" value="Nucleotidylyl transferase"/>
    <property type="match status" value="1"/>
</dbReference>
<dbReference type="Pfam" id="PF19302">
    <property type="entry name" value="DUF5915"/>
    <property type="match status" value="1"/>
</dbReference>
<evidence type="ECO:0000256" key="3">
    <source>
        <dbReference type="ARBA" id="ARBA00022598"/>
    </source>
</evidence>
<dbReference type="InterPro" id="IPR009008">
    <property type="entry name" value="Val/Leu/Ile-tRNA-synth_edit"/>
</dbReference>
<evidence type="ECO:0000256" key="4">
    <source>
        <dbReference type="ARBA" id="ARBA00022723"/>
    </source>
</evidence>
<comment type="cofactor">
    <cofactor evidence="12">
        <name>Zn(2+)</name>
        <dbReference type="ChEBI" id="CHEBI:29105"/>
    </cofactor>
</comment>
<dbReference type="GO" id="GO:0008270">
    <property type="term" value="F:zinc ion binding"/>
    <property type="evidence" value="ECO:0007669"/>
    <property type="project" value="UniProtKB-UniRule"/>
</dbReference>
<evidence type="ECO:0000256" key="2">
    <source>
        <dbReference type="ARBA" id="ARBA00022490"/>
    </source>
</evidence>
<dbReference type="Proteomes" id="UP000663929">
    <property type="component" value="Chromosome"/>
</dbReference>
<dbReference type="PANTHER" id="PTHR42780:SF1">
    <property type="entry name" value="ISOLEUCINE--TRNA LIGASE, CYTOPLASMIC"/>
    <property type="match status" value="1"/>
</dbReference>
<keyword evidence="7 12" id="KW-0067">ATP-binding</keyword>
<comment type="catalytic activity">
    <reaction evidence="11 12">
        <text>tRNA(Ile) + L-isoleucine + ATP = L-isoleucyl-tRNA(Ile) + AMP + diphosphate</text>
        <dbReference type="Rhea" id="RHEA:11060"/>
        <dbReference type="Rhea" id="RHEA-COMP:9666"/>
        <dbReference type="Rhea" id="RHEA-COMP:9695"/>
        <dbReference type="ChEBI" id="CHEBI:30616"/>
        <dbReference type="ChEBI" id="CHEBI:33019"/>
        <dbReference type="ChEBI" id="CHEBI:58045"/>
        <dbReference type="ChEBI" id="CHEBI:78442"/>
        <dbReference type="ChEBI" id="CHEBI:78528"/>
        <dbReference type="ChEBI" id="CHEBI:456215"/>
        <dbReference type="EC" id="6.1.1.5"/>
    </reaction>
</comment>
<evidence type="ECO:0000256" key="1">
    <source>
        <dbReference type="ARBA" id="ARBA00007078"/>
    </source>
</evidence>
<keyword evidence="4 12" id="KW-0479">Metal-binding</keyword>
<keyword evidence="2 12" id="KW-0963">Cytoplasm</keyword>
<dbReference type="PANTHER" id="PTHR42780">
    <property type="entry name" value="SOLEUCYL-TRNA SYNTHETASE"/>
    <property type="match status" value="1"/>
</dbReference>
<dbReference type="AlphaFoldDB" id="A0A8A4TRL6"/>
<dbReference type="PROSITE" id="PS00178">
    <property type="entry name" value="AA_TRNA_LIGASE_I"/>
    <property type="match status" value="1"/>
</dbReference>
<protein>
    <recommendedName>
        <fullName evidence="12">Isoleucine--tRNA ligase</fullName>
        <ecNumber evidence="12">6.1.1.5</ecNumber>
    </recommendedName>
    <alternativeName>
        <fullName evidence="12">Isoleucyl-tRNA synthetase</fullName>
        <shortName evidence="12">IleRS</shortName>
    </alternativeName>
</protein>
<dbReference type="GO" id="GO:0000049">
    <property type="term" value="F:tRNA binding"/>
    <property type="evidence" value="ECO:0007669"/>
    <property type="project" value="InterPro"/>
</dbReference>
<comment type="function">
    <text evidence="10 12">Catalyzes the attachment of isoleucine to tRNA(Ile). As IleRS can inadvertently accommodate and process structurally similar amino acids such as valine, to avoid such errors it has two additional distinct tRNA(Ile)-dependent editing activities. One activity is designated as 'pretransfer' editing and involves the hydrolysis of activated Val-AMP. The other activity is designated 'posttransfer' editing and involves deacylation of mischarged Val-tRNA(Ile).</text>
</comment>
<evidence type="ECO:0000313" key="16">
    <source>
        <dbReference type="Proteomes" id="UP000663929"/>
    </source>
</evidence>
<sequence length="1043" mass="120352">MFEAVSPKTNFPELEEKILDFWQRNRIFEKSVENRAGAPEYVFFDGPPFATGLPHYGHLLAGTIKDIVPRYWTMHGYRVERRFGWDCHGLPVENEALKDLKELEGLSLSGKYDIEKYGVAKFNEYCRSIVLRYTKEWEIVVRRMGRWVDFENGYRTMDKSFMESIWWVFKQLWDKGLVYKGYRVMPFSWKLSTPLSNFEAKMNYQDVQDPAVTIKFRLKDSENTSFLAWTTTPWTLPSNLALAVGEDITYAEVRDAETGEHYILAEALVEAHEKLLKRGLEKVATHEARALVGREYLPPFDYFEAEREHKAFRVITSGHVTTKDGTGIVHMAPAFGEDDFWACKEAGLRLVDPVDVEGTFTDPVTDFKGMMVKDADRHIIRHLKESGKLLHQGTLQHSYPFCWRTNTPLIYKAIDTWFVSVEKIKDRLLNSNEQICWVPEAVGTKRFHNWLEEARDWNMSRNRYWGTPLPVWVDDAGETIAVGSAAELEELCGQKVDDLHSHFIDELTIERDGKTYRRIPEVFDCWFESGAMPYAQNHYPFENKEMVEEHFPADFIAEGLDQTRGWFYTLTVLSTALFDKPAFKNVVVNGLILAEDGSKMSKSKKNYPDPMVIIDEYGADCLRAYLINSPVVRAEPLKFSETGISQIYRGVVSPLWNAYSFFVTYANLDNYRPEGALTDSTHELDVWILSRFQSLVADVTRHMEHNLLYNVVPELQEFIDELTNWYIRRSRRRFWRADSDGDKQQAYNTLYYVLREFAKVMAPFQPFLCEAIYQNLTRLESDRIESVHLCDFPKPIEERINIEVEKDMALVRRIVDMGRSLRAAHNLKVRQPLGELSVVVPHEQDAVVEAMGDIIAEELNVKKILVLEDETSLVHYTARPNLKVLGPRLGKALKQLQGAIREMGHADIVALQENGSIELAGHELSVDDFLIDRNEREEMVVSTEGGLTIALDTHLTDELKLEADAREMVNRIQNLRKELDFNVEDRVRLKLDADWLATCLAQHGDYIQRETLAVSVNEEGFAPGTLHERDVNGKNLRIGIERV</sequence>
<comment type="subcellular location">
    <subcellularLocation>
        <location evidence="12">Cytoplasm</location>
    </subcellularLocation>
</comment>
<dbReference type="NCBIfam" id="TIGR00392">
    <property type="entry name" value="ileS"/>
    <property type="match status" value="1"/>
</dbReference>
<dbReference type="FunFam" id="3.40.50.620:FF:000241">
    <property type="entry name" value="Isoleucine--tRNA ligase"/>
    <property type="match status" value="1"/>
</dbReference>
<evidence type="ECO:0000256" key="5">
    <source>
        <dbReference type="ARBA" id="ARBA00022741"/>
    </source>
</evidence>
<comment type="similarity">
    <text evidence="1 12">Belongs to the class-I aminoacyl-tRNA synthetase family. IleS type 2 subfamily.</text>
</comment>
<dbReference type="GO" id="GO:0005737">
    <property type="term" value="C:cytoplasm"/>
    <property type="evidence" value="ECO:0007669"/>
    <property type="project" value="UniProtKB-SubCell"/>
</dbReference>
<dbReference type="RefSeq" id="WP_237382299.1">
    <property type="nucleotide sequence ID" value="NZ_CP071793.1"/>
</dbReference>
<evidence type="ECO:0000256" key="8">
    <source>
        <dbReference type="ARBA" id="ARBA00022917"/>
    </source>
</evidence>
<dbReference type="InterPro" id="IPR013155">
    <property type="entry name" value="M/V/L/I-tRNA-synth_anticd-bd"/>
</dbReference>
<feature type="short sequence motif" description="'KMSKS' region" evidence="12">
    <location>
        <begin position="599"/>
        <end position="603"/>
    </location>
</feature>
<dbReference type="GO" id="GO:0005524">
    <property type="term" value="F:ATP binding"/>
    <property type="evidence" value="ECO:0007669"/>
    <property type="project" value="UniProtKB-UniRule"/>
</dbReference>
<dbReference type="InterPro" id="IPR023586">
    <property type="entry name" value="Ile-tRNA-ligase_type2"/>
</dbReference>
<organism evidence="15 16">
    <name type="scientific">Sulfidibacter corallicola</name>
    <dbReference type="NCBI Taxonomy" id="2818388"/>
    <lineage>
        <taxon>Bacteria</taxon>
        <taxon>Pseudomonadati</taxon>
        <taxon>Acidobacteriota</taxon>
        <taxon>Holophagae</taxon>
        <taxon>Acanthopleuribacterales</taxon>
        <taxon>Acanthopleuribacteraceae</taxon>
        <taxon>Sulfidibacter</taxon>
    </lineage>
</organism>
<dbReference type="GO" id="GO:0006428">
    <property type="term" value="P:isoleucyl-tRNA aminoacylation"/>
    <property type="evidence" value="ECO:0007669"/>
    <property type="project" value="UniProtKB-UniRule"/>
</dbReference>
<accession>A0A8A4TRL6</accession>
<dbReference type="Pfam" id="PF08264">
    <property type="entry name" value="Anticodon_1"/>
    <property type="match status" value="1"/>
</dbReference>
<dbReference type="InterPro" id="IPR009080">
    <property type="entry name" value="tRNAsynth_Ia_anticodon-bd"/>
</dbReference>
<feature type="domain" description="Methionyl/Valyl/Leucyl/Isoleucyl-tRNA synthetase anticodon-binding" evidence="14">
    <location>
        <begin position="685"/>
        <end position="833"/>
    </location>
</feature>
<evidence type="ECO:0000256" key="7">
    <source>
        <dbReference type="ARBA" id="ARBA00022840"/>
    </source>
</evidence>
<gene>
    <name evidence="12" type="primary">ileS</name>
    <name evidence="15" type="ORF">J3U87_06930</name>
</gene>
<dbReference type="InterPro" id="IPR001412">
    <property type="entry name" value="aa-tRNA-synth_I_CS"/>
</dbReference>
<reference evidence="15" key="1">
    <citation type="submission" date="2021-03" db="EMBL/GenBank/DDBJ databases">
        <title>Acanthopleuribacteraceae sp. M133.</title>
        <authorList>
            <person name="Wang G."/>
        </authorList>
    </citation>
    <scope>NUCLEOTIDE SEQUENCE</scope>
    <source>
        <strain evidence="15">M133</strain>
    </source>
</reference>
<evidence type="ECO:0000256" key="6">
    <source>
        <dbReference type="ARBA" id="ARBA00022833"/>
    </source>
</evidence>
<evidence type="ECO:0000259" key="14">
    <source>
        <dbReference type="Pfam" id="PF08264"/>
    </source>
</evidence>
<dbReference type="SUPFAM" id="SSF47323">
    <property type="entry name" value="Anticodon-binding domain of a subclass of class I aminoacyl-tRNA synthetases"/>
    <property type="match status" value="1"/>
</dbReference>
<keyword evidence="8 12" id="KW-0648">Protein biosynthesis</keyword>
<dbReference type="SUPFAM" id="SSF50677">
    <property type="entry name" value="ValRS/IleRS/LeuRS editing domain"/>
    <property type="match status" value="1"/>
</dbReference>
<dbReference type="GO" id="GO:0004822">
    <property type="term" value="F:isoleucine-tRNA ligase activity"/>
    <property type="evidence" value="ECO:0007669"/>
    <property type="project" value="UniProtKB-UniRule"/>
</dbReference>
<dbReference type="CDD" id="cd00818">
    <property type="entry name" value="IleRS_core"/>
    <property type="match status" value="1"/>
</dbReference>
<evidence type="ECO:0000256" key="9">
    <source>
        <dbReference type="ARBA" id="ARBA00023146"/>
    </source>
</evidence>
<dbReference type="KEGG" id="scor:J3U87_06930"/>
<dbReference type="HAMAP" id="MF_02003">
    <property type="entry name" value="Ile_tRNA_synth_type2"/>
    <property type="match status" value="1"/>
</dbReference>
<keyword evidence="3 12" id="KW-0436">Ligase</keyword>
<evidence type="ECO:0000256" key="11">
    <source>
        <dbReference type="ARBA" id="ARBA00048359"/>
    </source>
</evidence>
<feature type="domain" description="Aminoacyl-tRNA synthetase class Ia" evidence="13">
    <location>
        <begin position="17"/>
        <end position="636"/>
    </location>
</feature>
<keyword evidence="9 12" id="KW-0030">Aminoacyl-tRNA synthetase</keyword>
<proteinExistence type="inferred from homology"/>
<dbReference type="EMBL" id="CP071793">
    <property type="protein sequence ID" value="QTD52190.1"/>
    <property type="molecule type" value="Genomic_DNA"/>
</dbReference>
<keyword evidence="5 12" id="KW-0547">Nucleotide-binding</keyword>
<dbReference type="Gene3D" id="1.10.730.10">
    <property type="entry name" value="Isoleucyl-tRNA Synthetase, Domain 1"/>
    <property type="match status" value="1"/>
</dbReference>
<dbReference type="InterPro" id="IPR002300">
    <property type="entry name" value="aa-tRNA-synth_Ia"/>
</dbReference>
<comment type="subunit">
    <text evidence="12">Monomer.</text>
</comment>
<dbReference type="PRINTS" id="PR00984">
    <property type="entry name" value="TRNASYNTHILE"/>
</dbReference>
<name>A0A8A4TRL6_SULCO</name>
<dbReference type="FunFam" id="3.40.50.620:FF:000133">
    <property type="entry name" value="Isoleucyl-tRNA synthetase, cytoplasmic"/>
    <property type="match status" value="1"/>
</dbReference>
<dbReference type="GO" id="GO:0002161">
    <property type="term" value="F:aminoacyl-tRNA deacylase activity"/>
    <property type="evidence" value="ECO:0007669"/>
    <property type="project" value="InterPro"/>
</dbReference>
<dbReference type="Gene3D" id="3.40.50.620">
    <property type="entry name" value="HUPs"/>
    <property type="match status" value="2"/>
</dbReference>
<dbReference type="InterPro" id="IPR014729">
    <property type="entry name" value="Rossmann-like_a/b/a_fold"/>
</dbReference>
<evidence type="ECO:0000259" key="13">
    <source>
        <dbReference type="Pfam" id="PF00133"/>
    </source>
</evidence>
<keyword evidence="6 12" id="KW-0862">Zinc</keyword>
<evidence type="ECO:0000256" key="10">
    <source>
        <dbReference type="ARBA" id="ARBA00025217"/>
    </source>
</evidence>
<evidence type="ECO:0000313" key="15">
    <source>
        <dbReference type="EMBL" id="QTD52190.1"/>
    </source>
</evidence>
<dbReference type="InterPro" id="IPR002301">
    <property type="entry name" value="Ile-tRNA-ligase"/>
</dbReference>
<dbReference type="InterPro" id="IPR033709">
    <property type="entry name" value="Anticodon_Ile_ABEc"/>
</dbReference>
<comment type="domain">
    <text evidence="12">IleRS has two distinct active sites: one for aminoacylation and one for editing. The misactivated valine is translocated from the active site to the editing site, which sterically excludes the correctly activated isoleucine. The single editing site contains two valyl binding pockets, one specific for each substrate (Val-AMP or Val-tRNA(Ile)).</text>
</comment>